<dbReference type="EMBL" id="LN736371">
    <property type="protein sequence ID" value="CEP64535.1"/>
    <property type="molecule type" value="Genomic_DNA"/>
</dbReference>
<evidence type="ECO:0000256" key="2">
    <source>
        <dbReference type="ARBA" id="ARBA00022741"/>
    </source>
</evidence>
<dbReference type="Gene3D" id="3.40.1190.20">
    <property type="match status" value="1"/>
</dbReference>
<keyword evidence="1" id="KW-0808">Transferase</keyword>
<dbReference type="PANTHER" id="PTHR20858">
    <property type="entry name" value="PHOSPHOMETHYLPYRIMIDINE KINASE"/>
    <property type="match status" value="1"/>
</dbReference>
<protein>
    <submittedName>
        <fullName evidence="7">LALA0S12e01112g1_1</fullName>
    </submittedName>
</protein>
<dbReference type="InterPro" id="IPR016084">
    <property type="entry name" value="Haem_Oase-like_multi-hlx"/>
</dbReference>
<dbReference type="GO" id="GO:0050334">
    <property type="term" value="F:thiaminase activity"/>
    <property type="evidence" value="ECO:0007669"/>
    <property type="project" value="InterPro"/>
</dbReference>
<dbReference type="RefSeq" id="XP_022630740.1">
    <property type="nucleotide sequence ID" value="XM_022774365.1"/>
</dbReference>
<dbReference type="SUPFAM" id="SSF48613">
    <property type="entry name" value="Heme oxygenase-like"/>
    <property type="match status" value="1"/>
</dbReference>
<name>A0A0C7N9I4_9SACH</name>
<dbReference type="InterPro" id="IPR013749">
    <property type="entry name" value="PM/HMP-P_kinase-1"/>
</dbReference>
<dbReference type="GO" id="GO:0009228">
    <property type="term" value="P:thiamine biosynthetic process"/>
    <property type="evidence" value="ECO:0007669"/>
    <property type="project" value="InterPro"/>
</dbReference>
<dbReference type="STRING" id="1245769.A0A0C7N9I4"/>
<dbReference type="GeneID" id="34688090"/>
<dbReference type="PANTHER" id="PTHR20858:SF17">
    <property type="entry name" value="HYDROXYMETHYLPYRIMIDINE_PHOSPHOMETHYLPYRIMIDINE KINASE THI20-RELATED"/>
    <property type="match status" value="1"/>
</dbReference>
<accession>A0A0C7N9I4</accession>
<evidence type="ECO:0000313" key="7">
    <source>
        <dbReference type="EMBL" id="CEP64535.1"/>
    </source>
</evidence>
<evidence type="ECO:0000259" key="5">
    <source>
        <dbReference type="Pfam" id="PF03070"/>
    </source>
</evidence>
<dbReference type="InterPro" id="IPR029056">
    <property type="entry name" value="Ribokinase-like"/>
</dbReference>
<organism evidence="7 8">
    <name type="scientific">Lachancea lanzarotensis</name>
    <dbReference type="NCBI Taxonomy" id="1245769"/>
    <lineage>
        <taxon>Eukaryota</taxon>
        <taxon>Fungi</taxon>
        <taxon>Dikarya</taxon>
        <taxon>Ascomycota</taxon>
        <taxon>Saccharomycotina</taxon>
        <taxon>Saccharomycetes</taxon>
        <taxon>Saccharomycetales</taxon>
        <taxon>Saccharomycetaceae</taxon>
        <taxon>Lachancea</taxon>
    </lineage>
</organism>
<feature type="domain" description="Thiaminase-2/PQQC" evidence="5">
    <location>
        <begin position="368"/>
        <end position="573"/>
    </location>
</feature>
<dbReference type="InterPro" id="IPR004399">
    <property type="entry name" value="HMP/HMP-P_kinase_dom"/>
</dbReference>
<dbReference type="Pfam" id="PF08543">
    <property type="entry name" value="Phos_pyr_kin"/>
    <property type="match status" value="1"/>
</dbReference>
<dbReference type="AlphaFoldDB" id="A0A0C7N9I4"/>
<evidence type="ECO:0000256" key="1">
    <source>
        <dbReference type="ARBA" id="ARBA00022679"/>
    </source>
</evidence>
<sequence length="576" mass="63932">MGLTKQQRVVVNQAPPYVALKANSKLPTVLTVATSDPSGGAGIEADLKTFTTHKCYGLTCLAALTAQTPQDVYSIHEVPKKHFELSLTSVLRDMRVDAIKTGMLTKNSVEVLLEVLSAMEPAKRPFLVVDPVLIASSGANLMNDEAVVQQIKALAPLATLLTPNIHEASQLLGCKGGKLDLHSVDDMILRAKELQLKTGCPNILLKGGHVTWTDKKTKSTVTDVLYKANGESIVYESERCGSRNTHGTGCTLASSIASNLARGETLEHAVYGGIQYVHNAIQVGCDVLNPHITENGPINHVYAIKPPLLEMVEDLCYSAHALAISSDDNSSIINLDSDSRRSSSSTSSLVSQIRDSGHFFEYLISDSRVKPHWESYVNHEFVRRVADGTLEREKFKFFLEQDYAYLDNYAQVHCLAASKAPTADDLDKSVDIVTKIKTEMNKHREKMMTHFAIDDMKHFDKIEMGTALRNYARFFDDVSKHGSWAHLCAALSPCLMGYGHALRNVQDHVTVDKNDIYYAWCQDYLAPWYVESMEEGLILLDRICQMTDDWDTLCDIYAAVCKLETEFWDAALNYKG</sequence>
<dbReference type="Proteomes" id="UP000054304">
    <property type="component" value="Unassembled WGS sequence"/>
</dbReference>
<evidence type="ECO:0000256" key="4">
    <source>
        <dbReference type="ARBA" id="ARBA00022840"/>
    </source>
</evidence>
<dbReference type="OrthoDB" id="10028886at2759"/>
<gene>
    <name evidence="7" type="ORF">LALA0_S12e01112g</name>
</gene>
<keyword evidence="8" id="KW-1185">Reference proteome</keyword>
<keyword evidence="2" id="KW-0547">Nucleotide-binding</keyword>
<dbReference type="HOGENOM" id="CLU_020520_2_1_1"/>
<feature type="domain" description="Pyridoxamine kinase/Phosphomethylpyrimidine kinase" evidence="6">
    <location>
        <begin position="36"/>
        <end position="288"/>
    </location>
</feature>
<keyword evidence="3" id="KW-0418">Kinase</keyword>
<dbReference type="FunFam" id="1.20.910.10:FF:000003">
    <property type="entry name" value="Hydroxymethylpyrimidine/phosphomethylpyrimidine kinase THI20"/>
    <property type="match status" value="1"/>
</dbReference>
<dbReference type="FunFam" id="3.40.1190.20:FF:000003">
    <property type="entry name" value="Phosphomethylpyrimidine kinase ThiD"/>
    <property type="match status" value="1"/>
</dbReference>
<dbReference type="NCBIfam" id="TIGR00097">
    <property type="entry name" value="HMP-P_kinase"/>
    <property type="match status" value="1"/>
</dbReference>
<evidence type="ECO:0000259" key="6">
    <source>
        <dbReference type="Pfam" id="PF08543"/>
    </source>
</evidence>
<dbReference type="GO" id="GO:0008902">
    <property type="term" value="F:hydroxymethylpyrimidine kinase activity"/>
    <property type="evidence" value="ECO:0007669"/>
    <property type="project" value="TreeGrafter"/>
</dbReference>
<evidence type="ECO:0000313" key="8">
    <source>
        <dbReference type="Proteomes" id="UP000054304"/>
    </source>
</evidence>
<dbReference type="CDD" id="cd01169">
    <property type="entry name" value="HMPP_kinase"/>
    <property type="match status" value="1"/>
</dbReference>
<proteinExistence type="predicted"/>
<dbReference type="CDD" id="cd19367">
    <property type="entry name" value="TenA_C_ScTHI20-like"/>
    <property type="match status" value="1"/>
</dbReference>
<dbReference type="GO" id="GO:0008972">
    <property type="term" value="F:phosphomethylpyrimidine kinase activity"/>
    <property type="evidence" value="ECO:0007669"/>
    <property type="project" value="InterPro"/>
</dbReference>
<dbReference type="NCBIfam" id="TIGR04306">
    <property type="entry name" value="salvage_TenA"/>
    <property type="match status" value="1"/>
</dbReference>
<dbReference type="InterPro" id="IPR004305">
    <property type="entry name" value="Thiaminase-2/PQQC"/>
</dbReference>
<dbReference type="SUPFAM" id="SSF53613">
    <property type="entry name" value="Ribokinase-like"/>
    <property type="match status" value="1"/>
</dbReference>
<reference evidence="7 8" key="1">
    <citation type="submission" date="2014-12" db="EMBL/GenBank/DDBJ databases">
        <authorList>
            <person name="Neuveglise Cecile"/>
        </authorList>
    </citation>
    <scope>NUCLEOTIDE SEQUENCE [LARGE SCALE GENOMIC DNA]</scope>
    <source>
        <strain evidence="7 8">CBS 12615</strain>
    </source>
</reference>
<keyword evidence="4" id="KW-0067">ATP-binding</keyword>
<dbReference type="Gene3D" id="1.20.910.10">
    <property type="entry name" value="Heme oxygenase-like"/>
    <property type="match status" value="1"/>
</dbReference>
<evidence type="ECO:0000256" key="3">
    <source>
        <dbReference type="ARBA" id="ARBA00022777"/>
    </source>
</evidence>
<dbReference type="InterPro" id="IPR027574">
    <property type="entry name" value="Thiaminase_II"/>
</dbReference>
<dbReference type="GO" id="GO:0005829">
    <property type="term" value="C:cytosol"/>
    <property type="evidence" value="ECO:0007669"/>
    <property type="project" value="TreeGrafter"/>
</dbReference>
<dbReference type="GO" id="GO:0005524">
    <property type="term" value="F:ATP binding"/>
    <property type="evidence" value="ECO:0007669"/>
    <property type="project" value="UniProtKB-KW"/>
</dbReference>
<dbReference type="Pfam" id="PF03070">
    <property type="entry name" value="TENA_THI-4"/>
    <property type="match status" value="1"/>
</dbReference>